<proteinExistence type="predicted"/>
<evidence type="ECO:0000256" key="1">
    <source>
        <dbReference type="SAM" id="MobiDB-lite"/>
    </source>
</evidence>
<sequence>MLLHALLFASMVADSPFRPLPEQQSGKESGSAPTGGATGTEEGVASLPFAQGRRFATLDSYLAHLKTQSAIDLPWWREISPGVYEHVRHMPGAPRETATREELMKRFGFAR</sequence>
<evidence type="ECO:0000313" key="3">
    <source>
        <dbReference type="Proteomes" id="UP000241167"/>
    </source>
</evidence>
<gene>
    <name evidence="2" type="ORF">C7I55_22640</name>
</gene>
<accession>A0A2P7QH62</accession>
<comment type="caution">
    <text evidence="2">The sequence shown here is derived from an EMBL/GenBank/DDBJ whole genome shotgun (WGS) entry which is preliminary data.</text>
</comment>
<name>A0A2P7QH62_9SPHN</name>
<feature type="region of interest" description="Disordered" evidence="1">
    <location>
        <begin position="16"/>
        <end position="45"/>
    </location>
</feature>
<protein>
    <submittedName>
        <fullName evidence="2">Uncharacterized protein</fullName>
    </submittedName>
</protein>
<keyword evidence="3" id="KW-1185">Reference proteome</keyword>
<feature type="compositionally biased region" description="Low complexity" evidence="1">
    <location>
        <begin position="28"/>
        <end position="45"/>
    </location>
</feature>
<evidence type="ECO:0000313" key="2">
    <source>
        <dbReference type="EMBL" id="PSJ37318.1"/>
    </source>
</evidence>
<dbReference type="EMBL" id="PXYI01000009">
    <property type="protein sequence ID" value="PSJ37318.1"/>
    <property type="molecule type" value="Genomic_DNA"/>
</dbReference>
<organism evidence="2 3">
    <name type="scientific">Allosphingosinicella deserti</name>
    <dbReference type="NCBI Taxonomy" id="2116704"/>
    <lineage>
        <taxon>Bacteria</taxon>
        <taxon>Pseudomonadati</taxon>
        <taxon>Pseudomonadota</taxon>
        <taxon>Alphaproteobacteria</taxon>
        <taxon>Sphingomonadales</taxon>
        <taxon>Sphingomonadaceae</taxon>
        <taxon>Allosphingosinicella</taxon>
    </lineage>
</organism>
<dbReference type="AlphaFoldDB" id="A0A2P7QH62"/>
<dbReference type="Proteomes" id="UP000241167">
    <property type="component" value="Unassembled WGS sequence"/>
</dbReference>
<reference evidence="2 3" key="1">
    <citation type="submission" date="2018-03" db="EMBL/GenBank/DDBJ databases">
        <title>The draft genome of Sphingosinicella sp. GL-C-18.</title>
        <authorList>
            <person name="Liu L."/>
            <person name="Li L."/>
            <person name="Liang L."/>
            <person name="Zhang X."/>
            <person name="Wang T."/>
        </authorList>
    </citation>
    <scope>NUCLEOTIDE SEQUENCE [LARGE SCALE GENOMIC DNA]</scope>
    <source>
        <strain evidence="2 3">GL-C-18</strain>
    </source>
</reference>